<reference evidence="2" key="1">
    <citation type="journal article" date="2019" name="Int. J. Syst. Evol. Microbiol.">
        <title>The Global Catalogue of Microorganisms (GCM) 10K type strain sequencing project: providing services to taxonomists for standard genome sequencing and annotation.</title>
        <authorList>
            <consortium name="The Broad Institute Genomics Platform"/>
            <consortium name="The Broad Institute Genome Sequencing Center for Infectious Disease"/>
            <person name="Wu L."/>
            <person name="Ma J."/>
        </authorList>
    </citation>
    <scope>NUCLEOTIDE SEQUENCE [LARGE SCALE GENOMIC DNA]</scope>
    <source>
        <strain evidence="2">CCTCC AB 2013263</strain>
    </source>
</reference>
<dbReference type="InterPro" id="IPR032466">
    <property type="entry name" value="Metal_Hydrolase"/>
</dbReference>
<keyword evidence="2" id="KW-1185">Reference proteome</keyword>
<protein>
    <submittedName>
        <fullName evidence="1">Dipeptidase</fullName>
    </submittedName>
</protein>
<accession>A0ABV8AAR4</accession>
<dbReference type="Proteomes" id="UP001595748">
    <property type="component" value="Unassembled WGS sequence"/>
</dbReference>
<comment type="caution">
    <text evidence="1">The sequence shown here is derived from an EMBL/GenBank/DDBJ whole genome shotgun (WGS) entry which is preliminary data.</text>
</comment>
<evidence type="ECO:0000313" key="1">
    <source>
        <dbReference type="EMBL" id="MFC3861656.1"/>
    </source>
</evidence>
<dbReference type="PANTHER" id="PTHR10443:SF12">
    <property type="entry name" value="DIPEPTIDASE"/>
    <property type="match status" value="1"/>
</dbReference>
<proteinExistence type="predicted"/>
<organism evidence="1 2">
    <name type="scientific">Deinococcus antarcticus</name>
    <dbReference type="NCBI Taxonomy" id="1298767"/>
    <lineage>
        <taxon>Bacteria</taxon>
        <taxon>Thermotogati</taxon>
        <taxon>Deinococcota</taxon>
        <taxon>Deinococci</taxon>
        <taxon>Deinococcales</taxon>
        <taxon>Deinococcaceae</taxon>
        <taxon>Deinococcus</taxon>
    </lineage>
</organism>
<sequence length="340" mass="37940">MQSRPWLIDAHLDLAYNTLEGRDPTLPLEQYRAADPMAKVQRATTTLEELRLAGVRLCFGTIFTMPQGKNSMSDATIPGYTDHAGAKQQARQNLDVYHRWEDRGLIRLLKTRQDMTDHLDSWTPDSPLGLILLMEGADPIRDAADLPYWVDQGVRLIGLAWQKTRFAGGTATPGPLTDAGKELVQAMKDLGLTVDASHLDDAAFWDTVEIGPQLIASHSNSRALVDGNRHLTDDMVRAIAGCGGMVGLVFCNSFIRRGWKRGQPRPTLGDLALHAQHYANLIGWQRIGLGTDMDGGFGAEGSPDPIDRYRDVPQFLDAIPTEHREAVAHRNWERWLRERF</sequence>
<gene>
    <name evidence="1" type="ORF">ACFOPQ_12885</name>
</gene>
<dbReference type="PROSITE" id="PS51365">
    <property type="entry name" value="RENAL_DIPEPTIDASE_2"/>
    <property type="match status" value="1"/>
</dbReference>
<dbReference type="SUPFAM" id="SSF51556">
    <property type="entry name" value="Metallo-dependent hydrolases"/>
    <property type="match status" value="1"/>
</dbReference>
<dbReference type="EMBL" id="JBHRZF010000153">
    <property type="protein sequence ID" value="MFC3861656.1"/>
    <property type="molecule type" value="Genomic_DNA"/>
</dbReference>
<dbReference type="PANTHER" id="PTHR10443">
    <property type="entry name" value="MICROSOMAL DIPEPTIDASE"/>
    <property type="match status" value="1"/>
</dbReference>
<dbReference type="Pfam" id="PF01244">
    <property type="entry name" value="Peptidase_M19"/>
    <property type="match status" value="1"/>
</dbReference>
<evidence type="ECO:0000313" key="2">
    <source>
        <dbReference type="Proteomes" id="UP001595748"/>
    </source>
</evidence>
<dbReference type="InterPro" id="IPR008257">
    <property type="entry name" value="Pept_M19"/>
</dbReference>
<dbReference type="Gene3D" id="3.20.20.140">
    <property type="entry name" value="Metal-dependent hydrolases"/>
    <property type="match status" value="1"/>
</dbReference>
<dbReference type="RefSeq" id="WP_380078769.1">
    <property type="nucleotide sequence ID" value="NZ_JBHRZF010000153.1"/>
</dbReference>
<name>A0ABV8AAR4_9DEIO</name>